<dbReference type="EMBL" id="OX465085">
    <property type="protein sequence ID" value="CAI9302848.1"/>
    <property type="molecule type" value="Genomic_DNA"/>
</dbReference>
<evidence type="ECO:0000313" key="2">
    <source>
        <dbReference type="EMBL" id="CAI9302848.1"/>
    </source>
</evidence>
<proteinExistence type="predicted"/>
<feature type="region of interest" description="Disordered" evidence="1">
    <location>
        <begin position="31"/>
        <end position="118"/>
    </location>
</feature>
<feature type="compositionally biased region" description="Basic and acidic residues" evidence="1">
    <location>
        <begin position="87"/>
        <end position="118"/>
    </location>
</feature>
<accession>A0AA36EPC0</accession>
<sequence>MITVKKHLFEKLRPVFVMLHKLEGVLESSSILKQEGEGVKQSKKENSKPSVKPTVRPKSKNEPKGKENLINKEPIIDNSEDEEPDEHEMKRRKDREAQMDEHQRIVREAEEKEKSKREAQVTLESQKLLFPICSLKRILSEVVDMPILYWLEPVASFDLQNT</sequence>
<organism evidence="2 3">
    <name type="scientific">Lactuca saligna</name>
    <name type="common">Willowleaf lettuce</name>
    <dbReference type="NCBI Taxonomy" id="75948"/>
    <lineage>
        <taxon>Eukaryota</taxon>
        <taxon>Viridiplantae</taxon>
        <taxon>Streptophyta</taxon>
        <taxon>Embryophyta</taxon>
        <taxon>Tracheophyta</taxon>
        <taxon>Spermatophyta</taxon>
        <taxon>Magnoliopsida</taxon>
        <taxon>eudicotyledons</taxon>
        <taxon>Gunneridae</taxon>
        <taxon>Pentapetalae</taxon>
        <taxon>asterids</taxon>
        <taxon>campanulids</taxon>
        <taxon>Asterales</taxon>
        <taxon>Asteraceae</taxon>
        <taxon>Cichorioideae</taxon>
        <taxon>Cichorieae</taxon>
        <taxon>Lactucinae</taxon>
        <taxon>Lactuca</taxon>
    </lineage>
</organism>
<feature type="compositionally biased region" description="Basic and acidic residues" evidence="1">
    <location>
        <begin position="59"/>
        <end position="70"/>
    </location>
</feature>
<dbReference type="AlphaFoldDB" id="A0AA36EPC0"/>
<feature type="compositionally biased region" description="Basic and acidic residues" evidence="1">
    <location>
        <begin position="34"/>
        <end position="47"/>
    </location>
</feature>
<protein>
    <submittedName>
        <fullName evidence="2">Uncharacterized protein</fullName>
    </submittedName>
</protein>
<evidence type="ECO:0000256" key="1">
    <source>
        <dbReference type="SAM" id="MobiDB-lite"/>
    </source>
</evidence>
<reference evidence="2" key="1">
    <citation type="submission" date="2023-04" db="EMBL/GenBank/DDBJ databases">
        <authorList>
            <person name="Vijverberg K."/>
            <person name="Xiong W."/>
            <person name="Schranz E."/>
        </authorList>
    </citation>
    <scope>NUCLEOTIDE SEQUENCE</scope>
</reference>
<gene>
    <name evidence="2" type="ORF">LSALG_LOCUS41312</name>
</gene>
<name>A0AA36EPC0_LACSI</name>
<keyword evidence="3" id="KW-1185">Reference proteome</keyword>
<dbReference type="Proteomes" id="UP001177003">
    <property type="component" value="Chromosome 9"/>
</dbReference>
<evidence type="ECO:0000313" key="3">
    <source>
        <dbReference type="Proteomes" id="UP001177003"/>
    </source>
</evidence>